<dbReference type="Pfam" id="PF04130">
    <property type="entry name" value="GCP_C_terminal"/>
    <property type="match status" value="1"/>
</dbReference>
<organism evidence="10 11">
    <name type="scientific">Aureobasidium namibiae CBS 147.97</name>
    <dbReference type="NCBI Taxonomy" id="1043004"/>
    <lineage>
        <taxon>Eukaryota</taxon>
        <taxon>Fungi</taxon>
        <taxon>Dikarya</taxon>
        <taxon>Ascomycota</taxon>
        <taxon>Pezizomycotina</taxon>
        <taxon>Dothideomycetes</taxon>
        <taxon>Dothideomycetidae</taxon>
        <taxon>Dothideales</taxon>
        <taxon>Saccotheciaceae</taxon>
        <taxon>Aureobasidium</taxon>
    </lineage>
</organism>
<feature type="region of interest" description="Disordered" evidence="6">
    <location>
        <begin position="150"/>
        <end position="182"/>
    </location>
</feature>
<feature type="domain" description="Gamma tubulin complex component C-terminal" evidence="7">
    <location>
        <begin position="535"/>
        <end position="855"/>
    </location>
</feature>
<sequence length="877" mass="98742">MAHAARLGALTDDLITAVSSSTPRRDRRQPSQLKESALRTFKSQHHIRVNQFEIDARLEGLLEKFYVLNNEPLADALKPRLDELAAIPNKWRPELLALLLALSDRPAEKTDTDRALEIIPDEPVEQQLTWAEIIADDPLDEEGIWDDVENESDYSEHRPPSLSDESISEPTTSTSASFLGEDDPGTLARAFVIPKDHEQLGQVKDLRDRITGMHSGSELTELQVIRQILLMLHGLPTDLFELGSSGRFQNRHSCRLANIASSTLSQVFQDSTLLGSQIMTVRRFTKSNQQSVVLQSFQAAVQTRLNAFGRTLSSIEQDFLQQENSAVVSILKVHAEIDRVAKPLTHLGDLIPDNALKHNVQALHLLNNLFKQACNLQLIGEDEEGAEVAALLSRCLEPYLRPVRLWMTEGKLIASDELFFVRCLDESSDRGSIWHSRFMLLKQADGLIFAPDFIQSLAERIFRAGKSVMFLEALGHTPDVSRPQDLDIAQIMQSTSNALLPFSEVFRLALTRFVDALEGSETRTLRQILMLQCGLQANITAINHLYFGVNGAHFQNFAYSSFQRMDRGSGWDDRFILTELAQTAFETVDAVMADHITIRVKSRTDKKATASYGQREDILGRIVVDYSISWALQNVLTSKTMAICQEAFTIMLRLYRAQYLLHQQEWALSIMASRSKDQRVKELLALRQHLSWFVTTMKGYVCEVSSVVTNQLAVDLEAAVDVDGIVAAFDTFQLSLTSKLLQHENLAPIQESVLAILDLYEDLALEWRDAVKQISDHASHPTPRQLVVQQGFSTRRDMPEVDETVDLTDDEDESEPHGHFDQRSVLSVPSLLKEYNRQLSFLLAGLRSVSRIEGEPAWIMLSEKLSWGVLGADRKHT</sequence>
<dbReference type="Gene3D" id="1.20.120.1900">
    <property type="entry name" value="Gamma-tubulin complex, C-terminal domain"/>
    <property type="match status" value="1"/>
</dbReference>
<dbReference type="GO" id="GO:0007020">
    <property type="term" value="P:microtubule nucleation"/>
    <property type="evidence" value="ECO:0007669"/>
    <property type="project" value="InterPro"/>
</dbReference>
<dbReference type="STRING" id="1043004.A0A074WTE5"/>
<dbReference type="Proteomes" id="UP000027730">
    <property type="component" value="Unassembled WGS sequence"/>
</dbReference>
<proteinExistence type="inferred from homology"/>
<name>A0A074WTE5_9PEZI</name>
<keyword evidence="2 5" id="KW-0963">Cytoplasm</keyword>
<keyword evidence="11" id="KW-1185">Reference proteome</keyword>
<evidence type="ECO:0000313" key="10">
    <source>
        <dbReference type="EMBL" id="KEQ74844.1"/>
    </source>
</evidence>
<dbReference type="InterPro" id="IPR032797">
    <property type="entry name" value="Mod21_N"/>
</dbReference>
<dbReference type="InterPro" id="IPR040457">
    <property type="entry name" value="GCP_C"/>
</dbReference>
<gene>
    <name evidence="10" type="ORF">M436DRAFT_42578</name>
</gene>
<dbReference type="HOGENOM" id="CLU_010106_0_0_1"/>
<feature type="domain" description="Gamma tubulin complex component protein N-terminal" evidence="9">
    <location>
        <begin position="225"/>
        <end position="529"/>
    </location>
</feature>
<evidence type="ECO:0000256" key="5">
    <source>
        <dbReference type="RuleBase" id="RU363050"/>
    </source>
</evidence>
<dbReference type="InterPro" id="IPR042241">
    <property type="entry name" value="GCP_C_sf"/>
</dbReference>
<evidence type="ECO:0000259" key="8">
    <source>
        <dbReference type="Pfam" id="PF14609"/>
    </source>
</evidence>
<evidence type="ECO:0000256" key="1">
    <source>
        <dbReference type="ARBA" id="ARBA00010337"/>
    </source>
</evidence>
<dbReference type="GO" id="GO:0051321">
    <property type="term" value="P:meiotic cell cycle"/>
    <property type="evidence" value="ECO:0007669"/>
    <property type="project" value="TreeGrafter"/>
</dbReference>
<dbReference type="EMBL" id="KL584706">
    <property type="protein sequence ID" value="KEQ74844.1"/>
    <property type="molecule type" value="Genomic_DNA"/>
</dbReference>
<dbReference type="GO" id="GO:0000278">
    <property type="term" value="P:mitotic cell cycle"/>
    <property type="evidence" value="ECO:0007669"/>
    <property type="project" value="TreeGrafter"/>
</dbReference>
<protein>
    <recommendedName>
        <fullName evidence="5">Spindle pole body component</fullName>
    </recommendedName>
</protein>
<dbReference type="CDD" id="cd22572">
    <property type="entry name" value="GCP5_NTD"/>
    <property type="match status" value="1"/>
</dbReference>
<feature type="compositionally biased region" description="Polar residues" evidence="6">
    <location>
        <begin position="163"/>
        <end position="177"/>
    </location>
</feature>
<dbReference type="GO" id="GO:0051011">
    <property type="term" value="F:microtubule minus-end binding"/>
    <property type="evidence" value="ECO:0007669"/>
    <property type="project" value="TreeGrafter"/>
</dbReference>
<dbReference type="GO" id="GO:0000930">
    <property type="term" value="C:gamma-tubulin complex"/>
    <property type="evidence" value="ECO:0007669"/>
    <property type="project" value="TreeGrafter"/>
</dbReference>
<dbReference type="InterPro" id="IPR059169">
    <property type="entry name" value="GCP5_N_ext"/>
</dbReference>
<dbReference type="AlphaFoldDB" id="A0A074WTE5"/>
<dbReference type="GO" id="GO:0031122">
    <property type="term" value="P:cytoplasmic microtubule organization"/>
    <property type="evidence" value="ECO:0007669"/>
    <property type="project" value="TreeGrafter"/>
</dbReference>
<comment type="similarity">
    <text evidence="1 5">Belongs to the TUBGCP family.</text>
</comment>
<evidence type="ECO:0000259" key="9">
    <source>
        <dbReference type="Pfam" id="PF17681"/>
    </source>
</evidence>
<dbReference type="GO" id="GO:0005816">
    <property type="term" value="C:spindle pole body"/>
    <property type="evidence" value="ECO:0007669"/>
    <property type="project" value="UniProtKB-ARBA"/>
</dbReference>
<dbReference type="Pfam" id="PF17681">
    <property type="entry name" value="GCP_N_terminal"/>
    <property type="match status" value="1"/>
</dbReference>
<evidence type="ECO:0000313" key="11">
    <source>
        <dbReference type="Proteomes" id="UP000027730"/>
    </source>
</evidence>
<dbReference type="PANTHER" id="PTHR19302">
    <property type="entry name" value="GAMMA TUBULIN COMPLEX PROTEIN"/>
    <property type="match status" value="1"/>
</dbReference>
<dbReference type="GeneID" id="25409785"/>
<evidence type="ECO:0000256" key="3">
    <source>
        <dbReference type="ARBA" id="ARBA00022701"/>
    </source>
</evidence>
<keyword evidence="4 5" id="KW-0206">Cytoskeleton</keyword>
<feature type="domain" description="Gamma-Tubulin ring complex non-core subunit mod21 N-terminal" evidence="8">
    <location>
        <begin position="67"/>
        <end position="153"/>
    </location>
</feature>
<evidence type="ECO:0000259" key="7">
    <source>
        <dbReference type="Pfam" id="PF04130"/>
    </source>
</evidence>
<dbReference type="InterPro" id="IPR007259">
    <property type="entry name" value="GCP"/>
</dbReference>
<evidence type="ECO:0000256" key="6">
    <source>
        <dbReference type="SAM" id="MobiDB-lite"/>
    </source>
</evidence>
<comment type="subcellular location">
    <subcellularLocation>
        <location evidence="5">Cytoplasm</location>
        <location evidence="5">Cytoskeleton</location>
        <location evidence="5">Microtubule organizing center</location>
    </subcellularLocation>
</comment>
<dbReference type="GO" id="GO:0000922">
    <property type="term" value="C:spindle pole"/>
    <property type="evidence" value="ECO:0007669"/>
    <property type="project" value="InterPro"/>
</dbReference>
<dbReference type="OrthoDB" id="66546at2759"/>
<dbReference type="GO" id="GO:0051225">
    <property type="term" value="P:spindle assembly"/>
    <property type="evidence" value="ECO:0007669"/>
    <property type="project" value="TreeGrafter"/>
</dbReference>
<evidence type="ECO:0000256" key="4">
    <source>
        <dbReference type="ARBA" id="ARBA00023212"/>
    </source>
</evidence>
<keyword evidence="3 5" id="KW-0493">Microtubule</keyword>
<dbReference type="GO" id="GO:0043015">
    <property type="term" value="F:gamma-tubulin binding"/>
    <property type="evidence" value="ECO:0007669"/>
    <property type="project" value="InterPro"/>
</dbReference>
<reference evidence="10 11" key="1">
    <citation type="journal article" date="2014" name="BMC Genomics">
        <title>Genome sequencing of four Aureobasidium pullulans varieties: biotechnological potential, stress tolerance, and description of new species.</title>
        <authorList>
            <person name="Gostin Ar C."/>
            <person name="Ohm R.A."/>
            <person name="Kogej T."/>
            <person name="Sonjak S."/>
            <person name="Turk M."/>
            <person name="Zajc J."/>
            <person name="Zalar P."/>
            <person name="Grube M."/>
            <person name="Sun H."/>
            <person name="Han J."/>
            <person name="Sharma A."/>
            <person name="Chiniquy J."/>
            <person name="Ngan C.Y."/>
            <person name="Lipzen A."/>
            <person name="Barry K."/>
            <person name="Grigoriev I.V."/>
            <person name="Gunde-Cimerman N."/>
        </authorList>
    </citation>
    <scope>NUCLEOTIDE SEQUENCE [LARGE SCALE GENOMIC DNA]</scope>
    <source>
        <strain evidence="10 11">CBS 147.97</strain>
    </source>
</reference>
<dbReference type="PANTHER" id="PTHR19302:SF33">
    <property type="entry name" value="GAMMA-TUBULIN COMPLEX COMPONENT 5"/>
    <property type="match status" value="1"/>
</dbReference>
<dbReference type="RefSeq" id="XP_013428984.1">
    <property type="nucleotide sequence ID" value="XM_013573530.1"/>
</dbReference>
<dbReference type="GO" id="GO:0005874">
    <property type="term" value="C:microtubule"/>
    <property type="evidence" value="ECO:0007669"/>
    <property type="project" value="UniProtKB-KW"/>
</dbReference>
<accession>A0A074WTE5</accession>
<evidence type="ECO:0000256" key="2">
    <source>
        <dbReference type="ARBA" id="ARBA00022490"/>
    </source>
</evidence>
<dbReference type="InterPro" id="IPR041470">
    <property type="entry name" value="GCP_N"/>
</dbReference>
<dbReference type="Pfam" id="PF14609">
    <property type="entry name" value="GCP5-Mod21_N"/>
    <property type="match status" value="1"/>
</dbReference>